<sequence>MNDRTGLVYREGFFDTPGGWAALKDILESVFGIDLNPLDRLGGPDPSSLPSAYFDPAGRCVANFTAFSLPLMVDRRVVKAAGLMPAGPGRLSPMAEV</sequence>
<proteinExistence type="predicted"/>
<protein>
    <submittedName>
        <fullName evidence="1">Uncharacterized protein</fullName>
    </submittedName>
</protein>
<reference evidence="2" key="1">
    <citation type="journal article" date="2019" name="Int. J. Syst. Evol. Microbiol.">
        <title>The Global Catalogue of Microorganisms (GCM) 10K type strain sequencing project: providing services to taxonomists for standard genome sequencing and annotation.</title>
        <authorList>
            <consortium name="The Broad Institute Genomics Platform"/>
            <consortium name="The Broad Institute Genome Sequencing Center for Infectious Disease"/>
            <person name="Wu L."/>
            <person name="Ma J."/>
        </authorList>
    </citation>
    <scope>NUCLEOTIDE SEQUENCE [LARGE SCALE GENOMIC DNA]</scope>
    <source>
        <strain evidence="2">CCUG 55609</strain>
    </source>
</reference>
<organism evidence="1 2">
    <name type="scientific">Mycoplana ramosa</name>
    <name type="common">Mycoplana bullata</name>
    <dbReference type="NCBI Taxonomy" id="40837"/>
    <lineage>
        <taxon>Bacteria</taxon>
        <taxon>Pseudomonadati</taxon>
        <taxon>Pseudomonadota</taxon>
        <taxon>Alphaproteobacteria</taxon>
        <taxon>Hyphomicrobiales</taxon>
        <taxon>Rhizobiaceae</taxon>
        <taxon>Mycoplana</taxon>
    </lineage>
</organism>
<dbReference type="EMBL" id="JBHTNF010000010">
    <property type="protein sequence ID" value="MFD1329249.1"/>
    <property type="molecule type" value="Genomic_DNA"/>
</dbReference>
<gene>
    <name evidence="1" type="ORF">ACFQ33_15270</name>
</gene>
<keyword evidence="2" id="KW-1185">Reference proteome</keyword>
<accession>A0ABW3YZ50</accession>
<name>A0ABW3YZ50_MYCRA</name>
<dbReference type="Proteomes" id="UP001597173">
    <property type="component" value="Unassembled WGS sequence"/>
</dbReference>
<evidence type="ECO:0000313" key="2">
    <source>
        <dbReference type="Proteomes" id="UP001597173"/>
    </source>
</evidence>
<evidence type="ECO:0000313" key="1">
    <source>
        <dbReference type="EMBL" id="MFD1329249.1"/>
    </source>
</evidence>
<dbReference type="RefSeq" id="WP_374840007.1">
    <property type="nucleotide sequence ID" value="NZ_JBHEEW010000012.1"/>
</dbReference>
<comment type="caution">
    <text evidence="1">The sequence shown here is derived from an EMBL/GenBank/DDBJ whole genome shotgun (WGS) entry which is preliminary data.</text>
</comment>